<evidence type="ECO:0000256" key="1">
    <source>
        <dbReference type="ARBA" id="ARBA00000491"/>
    </source>
</evidence>
<comment type="similarity">
    <text evidence="4 10">Belongs to the LeuD family. LeuD type 1 subfamily.</text>
</comment>
<gene>
    <name evidence="10 12" type="primary">leuD</name>
    <name evidence="12" type="ORF">H9L14_04565</name>
</gene>
<evidence type="ECO:0000256" key="7">
    <source>
        <dbReference type="ARBA" id="ARBA00022605"/>
    </source>
</evidence>
<dbReference type="PANTHER" id="PTHR43345:SF5">
    <property type="entry name" value="3-ISOPROPYLMALATE DEHYDRATASE SMALL SUBUNIT"/>
    <property type="match status" value="1"/>
</dbReference>
<feature type="domain" description="Aconitase A/isopropylmalate dehydratase small subunit swivel" evidence="11">
    <location>
        <begin position="18"/>
        <end position="136"/>
    </location>
</feature>
<keyword evidence="9 10" id="KW-0100">Branched-chain amino acid biosynthesis</keyword>
<dbReference type="InterPro" id="IPR033940">
    <property type="entry name" value="IPMI_Swivel"/>
</dbReference>
<evidence type="ECO:0000256" key="2">
    <source>
        <dbReference type="ARBA" id="ARBA00002695"/>
    </source>
</evidence>
<dbReference type="SUPFAM" id="SSF52016">
    <property type="entry name" value="LeuD/IlvD-like"/>
    <property type="match status" value="1"/>
</dbReference>
<dbReference type="InterPro" id="IPR000573">
    <property type="entry name" value="AconitaseA/IPMdHydase_ssu_swvl"/>
</dbReference>
<comment type="pathway">
    <text evidence="3 10">Amino-acid biosynthesis; L-leucine biosynthesis; L-leucine from 3-methyl-2-oxobutanoate: step 2/4.</text>
</comment>
<dbReference type="Gene3D" id="3.20.19.10">
    <property type="entry name" value="Aconitase, domain 4"/>
    <property type="match status" value="1"/>
</dbReference>
<dbReference type="HAMAP" id="MF_01031">
    <property type="entry name" value="LeuD_type1"/>
    <property type="match status" value="1"/>
</dbReference>
<dbReference type="EC" id="4.2.1.33" evidence="10"/>
<dbReference type="Proteomes" id="UP000516105">
    <property type="component" value="Chromosome"/>
</dbReference>
<keyword evidence="8 10" id="KW-0456">Lyase</keyword>
<dbReference type="NCBIfam" id="NF002458">
    <property type="entry name" value="PRK01641.1"/>
    <property type="match status" value="1"/>
</dbReference>
<dbReference type="Pfam" id="PF00694">
    <property type="entry name" value="Aconitase_C"/>
    <property type="match status" value="1"/>
</dbReference>
<dbReference type="CDD" id="cd01577">
    <property type="entry name" value="IPMI_Swivel"/>
    <property type="match status" value="1"/>
</dbReference>
<evidence type="ECO:0000256" key="10">
    <source>
        <dbReference type="HAMAP-Rule" id="MF_01031"/>
    </source>
</evidence>
<protein>
    <recommendedName>
        <fullName evidence="10">3-isopropylmalate dehydratase small subunit</fullName>
        <ecNumber evidence="10">4.2.1.33</ecNumber>
    </recommendedName>
    <alternativeName>
        <fullName evidence="10">Alpha-IPM isomerase</fullName>
        <shortName evidence="10">IPMI</shortName>
    </alternativeName>
    <alternativeName>
        <fullName evidence="10">Isopropylmalate isomerase</fullName>
    </alternativeName>
</protein>
<dbReference type="InterPro" id="IPR050075">
    <property type="entry name" value="LeuD"/>
</dbReference>
<evidence type="ECO:0000259" key="11">
    <source>
        <dbReference type="Pfam" id="PF00694"/>
    </source>
</evidence>
<evidence type="ECO:0000256" key="6">
    <source>
        <dbReference type="ARBA" id="ARBA00022430"/>
    </source>
</evidence>
<proteinExistence type="inferred from homology"/>
<dbReference type="NCBIfam" id="TIGR00171">
    <property type="entry name" value="leuD"/>
    <property type="match status" value="1"/>
</dbReference>
<evidence type="ECO:0000256" key="8">
    <source>
        <dbReference type="ARBA" id="ARBA00023239"/>
    </source>
</evidence>
<comment type="catalytic activity">
    <reaction evidence="1 10">
        <text>(2R,3S)-3-isopropylmalate = (2S)-2-isopropylmalate</text>
        <dbReference type="Rhea" id="RHEA:32287"/>
        <dbReference type="ChEBI" id="CHEBI:1178"/>
        <dbReference type="ChEBI" id="CHEBI:35121"/>
        <dbReference type="EC" id="4.2.1.33"/>
    </reaction>
</comment>
<keyword evidence="13" id="KW-1185">Reference proteome</keyword>
<comment type="subunit">
    <text evidence="5 10">Heterodimer of LeuC and LeuD.</text>
</comment>
<comment type="function">
    <text evidence="2 10">Catalyzes the isomerization between 2-isopropylmalate and 3-isopropylmalate, via the formation of 2-isopropylmaleate.</text>
</comment>
<evidence type="ECO:0000313" key="13">
    <source>
        <dbReference type="Proteomes" id="UP000516105"/>
    </source>
</evidence>
<evidence type="ECO:0000256" key="4">
    <source>
        <dbReference type="ARBA" id="ARBA00009845"/>
    </source>
</evidence>
<dbReference type="InterPro" id="IPR015928">
    <property type="entry name" value="Aconitase/3IPM_dehydase_swvl"/>
</dbReference>
<accession>A0ABX6TAM3</accession>
<evidence type="ECO:0000313" key="12">
    <source>
        <dbReference type="EMBL" id="QNP46909.1"/>
    </source>
</evidence>
<reference evidence="12 13" key="1">
    <citation type="submission" date="2020-08" db="EMBL/GenBank/DDBJ databases">
        <title>Genome sequence of Sphingomonas sediminicola KACC 15039T.</title>
        <authorList>
            <person name="Hyun D.-W."/>
            <person name="Bae J.-W."/>
        </authorList>
    </citation>
    <scope>NUCLEOTIDE SEQUENCE [LARGE SCALE GENOMIC DNA]</scope>
    <source>
        <strain evidence="12 13">KACC 15039</strain>
    </source>
</reference>
<name>A0ABX6TAM3_9SPHN</name>
<dbReference type="EMBL" id="CP060782">
    <property type="protein sequence ID" value="QNP46909.1"/>
    <property type="molecule type" value="Genomic_DNA"/>
</dbReference>
<sequence>MRSRARSSTLGHSAYDPFTLVTGVAAPLPIANVDTDQIVPGRFLKGTTRDGLGKVLLAPLRYDPDGREQQDFILNREPWRQAKILVTLDNFGCGSSREHAAWALADFGIRTVLAPSFADIFYNNAFKNGLLPAKLEAGAVERLLALAGNPATCLLKVDLEAGEVTAATGETFPFDVPAEKREALLSGLDEIGRSLKLEPAIAEFETRHLPGVPPIPNGKF</sequence>
<dbReference type="RefSeq" id="WP_187709862.1">
    <property type="nucleotide sequence ID" value="NZ_CP060782.1"/>
</dbReference>
<keyword evidence="7 10" id="KW-0028">Amino-acid biosynthesis</keyword>
<dbReference type="GO" id="GO:0003861">
    <property type="term" value="F:3-isopropylmalate dehydratase activity"/>
    <property type="evidence" value="ECO:0007669"/>
    <property type="project" value="UniProtKB-EC"/>
</dbReference>
<evidence type="ECO:0000256" key="9">
    <source>
        <dbReference type="ARBA" id="ARBA00023304"/>
    </source>
</evidence>
<dbReference type="InterPro" id="IPR004431">
    <property type="entry name" value="3-IsopropMal_deHydase_ssu"/>
</dbReference>
<evidence type="ECO:0000256" key="3">
    <source>
        <dbReference type="ARBA" id="ARBA00004729"/>
    </source>
</evidence>
<keyword evidence="6 10" id="KW-0432">Leucine biosynthesis</keyword>
<dbReference type="PANTHER" id="PTHR43345">
    <property type="entry name" value="3-ISOPROPYLMALATE DEHYDRATASE SMALL SUBUNIT 2-RELATED-RELATED"/>
    <property type="match status" value="1"/>
</dbReference>
<evidence type="ECO:0000256" key="5">
    <source>
        <dbReference type="ARBA" id="ARBA00011271"/>
    </source>
</evidence>
<organism evidence="12 13">
    <name type="scientific">Sphingomonas sediminicola</name>
    <dbReference type="NCBI Taxonomy" id="386874"/>
    <lineage>
        <taxon>Bacteria</taxon>
        <taxon>Pseudomonadati</taxon>
        <taxon>Pseudomonadota</taxon>
        <taxon>Alphaproteobacteria</taxon>
        <taxon>Sphingomonadales</taxon>
        <taxon>Sphingomonadaceae</taxon>
        <taxon>Sphingomonas</taxon>
    </lineage>
</organism>